<evidence type="ECO:0000256" key="2">
    <source>
        <dbReference type="ARBA" id="ARBA00022692"/>
    </source>
</evidence>
<dbReference type="Pfam" id="PF01822">
    <property type="entry name" value="WSC"/>
    <property type="match status" value="1"/>
</dbReference>
<dbReference type="PANTHER" id="PTHR24269">
    <property type="entry name" value="KREMEN PROTEIN"/>
    <property type="match status" value="1"/>
</dbReference>
<feature type="compositionally biased region" description="Low complexity" evidence="7">
    <location>
        <begin position="15"/>
        <end position="25"/>
    </location>
</feature>
<comment type="subcellular location">
    <subcellularLocation>
        <location evidence="1">Membrane</location>
        <topology evidence="1">Single-pass membrane protein</topology>
    </subcellularLocation>
</comment>
<dbReference type="PROSITE" id="PS51212">
    <property type="entry name" value="WSC"/>
    <property type="match status" value="1"/>
</dbReference>
<dbReference type="InterPro" id="IPR051836">
    <property type="entry name" value="Kremen_rcpt"/>
</dbReference>
<dbReference type="Proteomes" id="UP001301958">
    <property type="component" value="Unassembled WGS sequence"/>
</dbReference>
<protein>
    <submittedName>
        <fullName evidence="10">WSC domain-containing protein</fullName>
    </submittedName>
</protein>
<feature type="region of interest" description="Disordered" evidence="7">
    <location>
        <begin position="92"/>
        <end position="114"/>
    </location>
</feature>
<keyword evidence="4 8" id="KW-1133">Transmembrane helix</keyword>
<name>A0AAN7BPZ9_9PEZI</name>
<reference evidence="10" key="2">
    <citation type="submission" date="2023-05" db="EMBL/GenBank/DDBJ databases">
        <authorList>
            <consortium name="Lawrence Berkeley National Laboratory"/>
            <person name="Steindorff A."/>
            <person name="Hensen N."/>
            <person name="Bonometti L."/>
            <person name="Westerberg I."/>
            <person name="Brannstrom I.O."/>
            <person name="Guillou S."/>
            <person name="Cros-Aarteil S."/>
            <person name="Calhoun S."/>
            <person name="Haridas S."/>
            <person name="Kuo A."/>
            <person name="Mondo S."/>
            <person name="Pangilinan J."/>
            <person name="Riley R."/>
            <person name="Labutti K."/>
            <person name="Andreopoulos B."/>
            <person name="Lipzen A."/>
            <person name="Chen C."/>
            <person name="Yanf M."/>
            <person name="Daum C."/>
            <person name="Ng V."/>
            <person name="Clum A."/>
            <person name="Ohm R."/>
            <person name="Martin F."/>
            <person name="Silar P."/>
            <person name="Natvig D."/>
            <person name="Lalanne C."/>
            <person name="Gautier V."/>
            <person name="Ament-Velasquez S.L."/>
            <person name="Kruys A."/>
            <person name="Hutchinson M.I."/>
            <person name="Powell A.J."/>
            <person name="Barry K."/>
            <person name="Miller A.N."/>
            <person name="Grigoriev I.V."/>
            <person name="Debuchy R."/>
            <person name="Gladieux P."/>
            <person name="Thoren M.H."/>
            <person name="Johannesson H."/>
        </authorList>
    </citation>
    <scope>NUCLEOTIDE SEQUENCE</scope>
    <source>
        <strain evidence="10">CBS 990.96</strain>
    </source>
</reference>
<keyword evidence="2 8" id="KW-0812">Transmembrane</keyword>
<evidence type="ECO:0000256" key="4">
    <source>
        <dbReference type="ARBA" id="ARBA00022989"/>
    </source>
</evidence>
<feature type="transmembrane region" description="Helical" evidence="8">
    <location>
        <begin position="50"/>
        <end position="75"/>
    </location>
</feature>
<organism evidence="10 11">
    <name type="scientific">Podospora fimiseda</name>
    <dbReference type="NCBI Taxonomy" id="252190"/>
    <lineage>
        <taxon>Eukaryota</taxon>
        <taxon>Fungi</taxon>
        <taxon>Dikarya</taxon>
        <taxon>Ascomycota</taxon>
        <taxon>Pezizomycotina</taxon>
        <taxon>Sordariomycetes</taxon>
        <taxon>Sordariomycetidae</taxon>
        <taxon>Sordariales</taxon>
        <taxon>Podosporaceae</taxon>
        <taxon>Podospora</taxon>
    </lineage>
</organism>
<dbReference type="InterPro" id="IPR002889">
    <property type="entry name" value="WSC_carb-bd"/>
</dbReference>
<evidence type="ECO:0000256" key="8">
    <source>
        <dbReference type="SAM" id="Phobius"/>
    </source>
</evidence>
<feature type="region of interest" description="Disordered" evidence="7">
    <location>
        <begin position="1"/>
        <end position="40"/>
    </location>
</feature>
<comment type="caution">
    <text evidence="10">The sequence shown here is derived from an EMBL/GenBank/DDBJ whole genome shotgun (WGS) entry which is preliminary data.</text>
</comment>
<reference evidence="10" key="1">
    <citation type="journal article" date="2023" name="Mol. Phylogenet. Evol.">
        <title>Genome-scale phylogeny and comparative genomics of the fungal order Sordariales.</title>
        <authorList>
            <person name="Hensen N."/>
            <person name="Bonometti L."/>
            <person name="Westerberg I."/>
            <person name="Brannstrom I.O."/>
            <person name="Guillou S."/>
            <person name="Cros-Aarteil S."/>
            <person name="Calhoun S."/>
            <person name="Haridas S."/>
            <person name="Kuo A."/>
            <person name="Mondo S."/>
            <person name="Pangilinan J."/>
            <person name="Riley R."/>
            <person name="LaButti K."/>
            <person name="Andreopoulos B."/>
            <person name="Lipzen A."/>
            <person name="Chen C."/>
            <person name="Yan M."/>
            <person name="Daum C."/>
            <person name="Ng V."/>
            <person name="Clum A."/>
            <person name="Steindorff A."/>
            <person name="Ohm R.A."/>
            <person name="Martin F."/>
            <person name="Silar P."/>
            <person name="Natvig D.O."/>
            <person name="Lalanne C."/>
            <person name="Gautier V."/>
            <person name="Ament-Velasquez S.L."/>
            <person name="Kruys A."/>
            <person name="Hutchinson M.I."/>
            <person name="Powell A.J."/>
            <person name="Barry K."/>
            <person name="Miller A.N."/>
            <person name="Grigoriev I.V."/>
            <person name="Debuchy R."/>
            <person name="Gladieux P."/>
            <person name="Hiltunen Thoren M."/>
            <person name="Johannesson H."/>
        </authorList>
    </citation>
    <scope>NUCLEOTIDE SEQUENCE</scope>
    <source>
        <strain evidence="10">CBS 990.96</strain>
    </source>
</reference>
<evidence type="ECO:0000256" key="3">
    <source>
        <dbReference type="ARBA" id="ARBA00022729"/>
    </source>
</evidence>
<keyword evidence="6" id="KW-0325">Glycoprotein</keyword>
<evidence type="ECO:0000256" key="7">
    <source>
        <dbReference type="SAM" id="MobiDB-lite"/>
    </source>
</evidence>
<dbReference type="SMART" id="SM00321">
    <property type="entry name" value="WSC"/>
    <property type="match status" value="1"/>
</dbReference>
<gene>
    <name evidence="10" type="ORF">QBC38DRAFT_477931</name>
</gene>
<feature type="compositionally biased region" description="Polar residues" evidence="7">
    <location>
        <begin position="92"/>
        <end position="101"/>
    </location>
</feature>
<evidence type="ECO:0000256" key="5">
    <source>
        <dbReference type="ARBA" id="ARBA00023136"/>
    </source>
</evidence>
<evidence type="ECO:0000256" key="6">
    <source>
        <dbReference type="ARBA" id="ARBA00023180"/>
    </source>
</evidence>
<dbReference type="GO" id="GO:0005886">
    <property type="term" value="C:plasma membrane"/>
    <property type="evidence" value="ECO:0007669"/>
    <property type="project" value="TreeGrafter"/>
</dbReference>
<feature type="domain" description="WSC" evidence="9">
    <location>
        <begin position="141"/>
        <end position="239"/>
    </location>
</feature>
<keyword evidence="3" id="KW-0732">Signal</keyword>
<sequence length="242" mass="26347">MLPELAAPSLPPSIPSSEPSDVPSSNKWTGKSREGSKHNREKRTICGIELPILILSCAVVILSAALAVTGTLLGLKLSSLEENVQAIMSINSTNRSSQAPPSQNNSENHTNSTNSTTILYTSYTNTSTEYPLPLEYLKVPGWTYLGCYFDSANRVLPEVVLRDNTKMTNKVCGRTCAQEGYNMFGTENKGECWCGNENIDNATKRQRAPDWTCDMMCGGAADGYEPCGGFWTISLWGKNVSS</sequence>
<dbReference type="AlphaFoldDB" id="A0AAN7BPZ9"/>
<feature type="compositionally biased region" description="Low complexity" evidence="7">
    <location>
        <begin position="102"/>
        <end position="114"/>
    </location>
</feature>
<accession>A0AAN7BPZ9</accession>
<evidence type="ECO:0000313" key="10">
    <source>
        <dbReference type="EMBL" id="KAK4227350.1"/>
    </source>
</evidence>
<keyword evidence="11" id="KW-1185">Reference proteome</keyword>
<evidence type="ECO:0000313" key="11">
    <source>
        <dbReference type="Proteomes" id="UP001301958"/>
    </source>
</evidence>
<evidence type="ECO:0000256" key="1">
    <source>
        <dbReference type="ARBA" id="ARBA00004167"/>
    </source>
</evidence>
<evidence type="ECO:0000259" key="9">
    <source>
        <dbReference type="PROSITE" id="PS51212"/>
    </source>
</evidence>
<dbReference type="EMBL" id="MU865332">
    <property type="protein sequence ID" value="KAK4227350.1"/>
    <property type="molecule type" value="Genomic_DNA"/>
</dbReference>
<dbReference type="PANTHER" id="PTHR24269:SF16">
    <property type="entry name" value="PROTEIN SLG1"/>
    <property type="match status" value="1"/>
</dbReference>
<proteinExistence type="predicted"/>
<keyword evidence="5 8" id="KW-0472">Membrane</keyword>
<feature type="compositionally biased region" description="Basic and acidic residues" evidence="7">
    <location>
        <begin position="31"/>
        <end position="40"/>
    </location>
</feature>